<dbReference type="PANTHER" id="PTHR22916">
    <property type="entry name" value="GLYCOSYLTRANSFERASE"/>
    <property type="match status" value="1"/>
</dbReference>
<organism evidence="2 3">
    <name type="scientific">Novosphingobium pokkalii</name>
    <dbReference type="NCBI Taxonomy" id="1770194"/>
    <lineage>
        <taxon>Bacteria</taxon>
        <taxon>Pseudomonadati</taxon>
        <taxon>Pseudomonadota</taxon>
        <taxon>Alphaproteobacteria</taxon>
        <taxon>Sphingomonadales</taxon>
        <taxon>Sphingomonadaceae</taxon>
        <taxon>Novosphingobium</taxon>
    </lineage>
</organism>
<evidence type="ECO:0000313" key="2">
    <source>
        <dbReference type="EMBL" id="MFC3673257.1"/>
    </source>
</evidence>
<proteinExistence type="predicted"/>
<sequence>MTIATSMHNAAATLAPAIESVLAQTFGDFEFLLLDDGSTDASRAIAEAYAAQDARVRLIAMPRQGLVRSLNQLFAEARAPLVARFDADDICMPERLERQVAFLAANPDHGLVACETTFIDAAGAPAGNAPIRRPHDHDAILAVLEAGPILCHSAVMVRTDLVRAAGGYREAYVHAEDYDLWLRLAGQTRMANLPEYLLAYRISPGQVSSRHLGVQARNAAIAWLAHQAREHTGVDPTAHLATLPEVEALDSAFGAGSAAYVRRRTIDRVLYAPECLAGDAWPMLLGHIADAGASPRLWRVVLRLLKAGYPLHALRTAAALIRHAA</sequence>
<dbReference type="EMBL" id="JBHRYE010000039">
    <property type="protein sequence ID" value="MFC3673257.1"/>
    <property type="molecule type" value="Genomic_DNA"/>
</dbReference>
<dbReference type="Pfam" id="PF00535">
    <property type="entry name" value="Glycos_transf_2"/>
    <property type="match status" value="1"/>
</dbReference>
<name>A0ABV7V8R8_9SPHN</name>
<reference evidence="3" key="1">
    <citation type="journal article" date="2019" name="Int. J. Syst. Evol. Microbiol.">
        <title>The Global Catalogue of Microorganisms (GCM) 10K type strain sequencing project: providing services to taxonomists for standard genome sequencing and annotation.</title>
        <authorList>
            <consortium name="The Broad Institute Genomics Platform"/>
            <consortium name="The Broad Institute Genome Sequencing Center for Infectious Disease"/>
            <person name="Wu L."/>
            <person name="Ma J."/>
        </authorList>
    </citation>
    <scope>NUCLEOTIDE SEQUENCE [LARGE SCALE GENOMIC DNA]</scope>
    <source>
        <strain evidence="3">KCTC 42224</strain>
    </source>
</reference>
<protein>
    <submittedName>
        <fullName evidence="2">Glycosyltransferase family 2 protein</fullName>
    </submittedName>
</protein>
<accession>A0ABV7V8R8</accession>
<dbReference type="InterPro" id="IPR001173">
    <property type="entry name" value="Glyco_trans_2-like"/>
</dbReference>
<keyword evidence="3" id="KW-1185">Reference proteome</keyword>
<dbReference type="RefSeq" id="WP_229815459.1">
    <property type="nucleotide sequence ID" value="NZ_BMZP01000016.1"/>
</dbReference>
<feature type="domain" description="Glycosyltransferase 2-like" evidence="1">
    <location>
        <begin position="3"/>
        <end position="113"/>
    </location>
</feature>
<evidence type="ECO:0000259" key="1">
    <source>
        <dbReference type="Pfam" id="PF00535"/>
    </source>
</evidence>
<dbReference type="Proteomes" id="UP001595683">
    <property type="component" value="Unassembled WGS sequence"/>
</dbReference>
<comment type="caution">
    <text evidence="2">The sequence shown here is derived from an EMBL/GenBank/DDBJ whole genome shotgun (WGS) entry which is preliminary data.</text>
</comment>
<gene>
    <name evidence="2" type="ORF">ACFOOT_17690</name>
</gene>
<dbReference type="SUPFAM" id="SSF53448">
    <property type="entry name" value="Nucleotide-diphospho-sugar transferases"/>
    <property type="match status" value="1"/>
</dbReference>
<evidence type="ECO:0000313" key="3">
    <source>
        <dbReference type="Proteomes" id="UP001595683"/>
    </source>
</evidence>
<dbReference type="Gene3D" id="3.90.550.10">
    <property type="entry name" value="Spore Coat Polysaccharide Biosynthesis Protein SpsA, Chain A"/>
    <property type="match status" value="1"/>
</dbReference>
<dbReference type="PANTHER" id="PTHR22916:SF3">
    <property type="entry name" value="UDP-GLCNAC:BETAGAL BETA-1,3-N-ACETYLGLUCOSAMINYLTRANSFERASE-LIKE PROTEIN 1"/>
    <property type="match status" value="1"/>
</dbReference>
<dbReference type="InterPro" id="IPR029044">
    <property type="entry name" value="Nucleotide-diphossugar_trans"/>
</dbReference>